<evidence type="ECO:0000256" key="3">
    <source>
        <dbReference type="ARBA" id="ARBA00022490"/>
    </source>
</evidence>
<dbReference type="InterPro" id="IPR036565">
    <property type="entry name" value="Mur-like_cat_sf"/>
</dbReference>
<reference evidence="11 12" key="1">
    <citation type="submission" date="2021-12" db="EMBL/GenBank/DDBJ databases">
        <title>Discovery of the Pendulisporaceae a myxobacterial family with distinct sporulation behavior and unique specialized metabolism.</title>
        <authorList>
            <person name="Garcia R."/>
            <person name="Popoff A."/>
            <person name="Bader C.D."/>
            <person name="Loehr J."/>
            <person name="Walesch S."/>
            <person name="Walt C."/>
            <person name="Boldt J."/>
            <person name="Bunk B."/>
            <person name="Haeckl F.J.F.P.J."/>
            <person name="Gunesch A.P."/>
            <person name="Birkelbach J."/>
            <person name="Nuebel U."/>
            <person name="Pietschmann T."/>
            <person name="Bach T."/>
            <person name="Mueller R."/>
        </authorList>
    </citation>
    <scope>NUCLEOTIDE SEQUENCE [LARGE SCALE GENOMIC DNA]</scope>
    <source>
        <strain evidence="11 12">MSr11954</strain>
    </source>
</reference>
<evidence type="ECO:0000256" key="1">
    <source>
        <dbReference type="ARBA" id="ARBA00004496"/>
    </source>
</evidence>
<evidence type="ECO:0000313" key="12">
    <source>
        <dbReference type="Proteomes" id="UP001370348"/>
    </source>
</evidence>
<dbReference type="PANTHER" id="PTHR43692:SF1">
    <property type="entry name" value="UDP-N-ACETYLMURAMOYLALANINE--D-GLUTAMATE LIGASE"/>
    <property type="match status" value="1"/>
</dbReference>
<evidence type="ECO:0000256" key="8">
    <source>
        <dbReference type="RuleBase" id="RU003664"/>
    </source>
</evidence>
<dbReference type="PROSITE" id="PS51257">
    <property type="entry name" value="PROKAR_LIPOPROTEIN"/>
    <property type="match status" value="1"/>
</dbReference>
<dbReference type="Gene3D" id="3.40.1190.10">
    <property type="entry name" value="Mur-like, catalytic domain"/>
    <property type="match status" value="1"/>
</dbReference>
<evidence type="ECO:0000313" key="11">
    <source>
        <dbReference type="EMBL" id="WXB16786.1"/>
    </source>
</evidence>
<evidence type="ECO:0000256" key="2">
    <source>
        <dbReference type="ARBA" id="ARBA00004752"/>
    </source>
</evidence>
<dbReference type="EMBL" id="CP089984">
    <property type="protein sequence ID" value="WXB16786.1"/>
    <property type="molecule type" value="Genomic_DNA"/>
</dbReference>
<dbReference type="Pfam" id="PF21799">
    <property type="entry name" value="MurD-like_N"/>
    <property type="match status" value="1"/>
</dbReference>
<dbReference type="SUPFAM" id="SSF51984">
    <property type="entry name" value="MurCD N-terminal domain"/>
    <property type="match status" value="1"/>
</dbReference>
<dbReference type="InterPro" id="IPR004101">
    <property type="entry name" value="Mur_ligase_C"/>
</dbReference>
<feature type="domain" description="Mur ligase central" evidence="10">
    <location>
        <begin position="112"/>
        <end position="281"/>
    </location>
</feature>
<evidence type="ECO:0000256" key="7">
    <source>
        <dbReference type="HAMAP-Rule" id="MF_00639"/>
    </source>
</evidence>
<feature type="binding site" evidence="7">
    <location>
        <begin position="114"/>
        <end position="120"/>
    </location>
    <ligand>
        <name>ATP</name>
        <dbReference type="ChEBI" id="CHEBI:30616"/>
    </ligand>
</feature>
<keyword evidence="5 7" id="KW-0547">Nucleotide-binding</keyword>
<keyword evidence="7 8" id="KW-0131">Cell cycle</keyword>
<dbReference type="Gene3D" id="3.40.50.720">
    <property type="entry name" value="NAD(P)-binding Rossmann-like Domain"/>
    <property type="match status" value="1"/>
</dbReference>
<dbReference type="PANTHER" id="PTHR43692">
    <property type="entry name" value="UDP-N-ACETYLMURAMOYLALANINE--D-GLUTAMATE LIGASE"/>
    <property type="match status" value="1"/>
</dbReference>
<dbReference type="Pfam" id="PF08245">
    <property type="entry name" value="Mur_ligase_M"/>
    <property type="match status" value="1"/>
</dbReference>
<dbReference type="InterPro" id="IPR036615">
    <property type="entry name" value="Mur_ligase_C_dom_sf"/>
</dbReference>
<keyword evidence="6 7" id="KW-0067">ATP-binding</keyword>
<keyword evidence="7 8" id="KW-0133">Cell shape</keyword>
<protein>
    <recommendedName>
        <fullName evidence="7 8">UDP-N-acetylmuramoylalanine--D-glutamate ligase</fullName>
        <ecNumber evidence="7 8">6.3.2.9</ecNumber>
    </recommendedName>
    <alternativeName>
        <fullName evidence="7">D-glutamic acid-adding enzyme</fullName>
    </alternativeName>
    <alternativeName>
        <fullName evidence="7">UDP-N-acetylmuramoyl-L-alanyl-D-glutamate synthetase</fullName>
    </alternativeName>
</protein>
<proteinExistence type="inferred from homology"/>
<comment type="catalytic activity">
    <reaction evidence="7 8">
        <text>UDP-N-acetyl-alpha-D-muramoyl-L-alanine + D-glutamate + ATP = UDP-N-acetyl-alpha-D-muramoyl-L-alanyl-D-glutamate + ADP + phosphate + H(+)</text>
        <dbReference type="Rhea" id="RHEA:16429"/>
        <dbReference type="ChEBI" id="CHEBI:15378"/>
        <dbReference type="ChEBI" id="CHEBI:29986"/>
        <dbReference type="ChEBI" id="CHEBI:30616"/>
        <dbReference type="ChEBI" id="CHEBI:43474"/>
        <dbReference type="ChEBI" id="CHEBI:83898"/>
        <dbReference type="ChEBI" id="CHEBI:83900"/>
        <dbReference type="ChEBI" id="CHEBI:456216"/>
        <dbReference type="EC" id="6.3.2.9"/>
    </reaction>
</comment>
<gene>
    <name evidence="7 11" type="primary">murD</name>
    <name evidence="11" type="ORF">LZC94_05790</name>
</gene>
<dbReference type="HAMAP" id="MF_00639">
    <property type="entry name" value="MurD"/>
    <property type="match status" value="1"/>
</dbReference>
<keyword evidence="12" id="KW-1185">Reference proteome</keyword>
<evidence type="ECO:0000259" key="10">
    <source>
        <dbReference type="Pfam" id="PF08245"/>
    </source>
</evidence>
<evidence type="ECO:0000256" key="4">
    <source>
        <dbReference type="ARBA" id="ARBA00022598"/>
    </source>
</evidence>
<comment type="function">
    <text evidence="7 8">Cell wall formation. Catalyzes the addition of glutamate to the nucleotide precursor UDP-N-acetylmuramoyl-L-alanine (UMA).</text>
</comment>
<dbReference type="Proteomes" id="UP001370348">
    <property type="component" value="Chromosome"/>
</dbReference>
<accession>A0ABZ2M439</accession>
<name>A0ABZ2M439_9BACT</name>
<dbReference type="NCBIfam" id="TIGR01087">
    <property type="entry name" value="murD"/>
    <property type="match status" value="1"/>
</dbReference>
<dbReference type="SUPFAM" id="SSF53244">
    <property type="entry name" value="MurD-like peptide ligases, peptide-binding domain"/>
    <property type="match status" value="1"/>
</dbReference>
<evidence type="ECO:0000256" key="6">
    <source>
        <dbReference type="ARBA" id="ARBA00022840"/>
    </source>
</evidence>
<sequence length="457" mass="48265">MLDLSGKHVAILGLGVSGCAAARLCLARGAGVTAFDAKSWEQLSDDARGLKTKGVRVLAGGHPSAALKHVDLVVTSPGFPSFPELESSGVRVIAEIELAVQALPPSIPIVAVGGTNGKSTTTSLIGALFEAHGKHPFVGGNFGEPVSDYVGHPFDVMVLEVSSFQLERLETFKPKVSILLNVTPDHLDRYPTFDDYAHTKGNAFERQTEGDLAVVPFDDAICEAQARRGKAPVTTFGPGGDVDVTPEAIVDRALGHTYARREMALVGSHNALNIAAAIAAVRPFGVPAEAIRSTLRTFRGLAHRTAFVADIHGVRVYDDSKGTNVGASVTALRGVPQEKVVLIAGGREKGGSYEPLISVLRTKGRGVVVLGEAAGTIARAVGSLLPIRRIATSPAEDADERLARTMDDVVRAAFELAQPGDAVLLSPACSSLDMFRDYKHRGEAFVSAVERFAKERP</sequence>
<dbReference type="InterPro" id="IPR013221">
    <property type="entry name" value="Mur_ligase_cen"/>
</dbReference>
<dbReference type="RefSeq" id="WP_394826415.1">
    <property type="nucleotide sequence ID" value="NZ_CP089984.1"/>
</dbReference>
<keyword evidence="7 8" id="KW-0132">Cell division</keyword>
<keyword evidence="4 7" id="KW-0436">Ligase</keyword>
<evidence type="ECO:0000256" key="5">
    <source>
        <dbReference type="ARBA" id="ARBA00022741"/>
    </source>
</evidence>
<dbReference type="Gene3D" id="3.90.190.20">
    <property type="entry name" value="Mur ligase, C-terminal domain"/>
    <property type="match status" value="1"/>
</dbReference>
<keyword evidence="7 8" id="KW-0961">Cell wall biogenesis/degradation</keyword>
<comment type="similarity">
    <text evidence="7">Belongs to the MurCDEF family.</text>
</comment>
<dbReference type="EC" id="6.3.2.9" evidence="7 8"/>
<dbReference type="GO" id="GO:0008764">
    <property type="term" value="F:UDP-N-acetylmuramoylalanine-D-glutamate ligase activity"/>
    <property type="evidence" value="ECO:0007669"/>
    <property type="project" value="UniProtKB-EC"/>
</dbReference>
<dbReference type="SUPFAM" id="SSF53623">
    <property type="entry name" value="MurD-like peptide ligases, catalytic domain"/>
    <property type="match status" value="1"/>
</dbReference>
<dbReference type="InterPro" id="IPR005762">
    <property type="entry name" value="MurD"/>
</dbReference>
<comment type="pathway">
    <text evidence="2 7 8">Cell wall biogenesis; peptidoglycan biosynthesis.</text>
</comment>
<feature type="domain" description="Mur ligase C-terminal" evidence="9">
    <location>
        <begin position="303"/>
        <end position="429"/>
    </location>
</feature>
<evidence type="ECO:0000259" key="9">
    <source>
        <dbReference type="Pfam" id="PF02875"/>
    </source>
</evidence>
<keyword evidence="7 8" id="KW-0573">Peptidoglycan synthesis</keyword>
<organism evidence="11 12">
    <name type="scientific">Pendulispora albinea</name>
    <dbReference type="NCBI Taxonomy" id="2741071"/>
    <lineage>
        <taxon>Bacteria</taxon>
        <taxon>Pseudomonadati</taxon>
        <taxon>Myxococcota</taxon>
        <taxon>Myxococcia</taxon>
        <taxon>Myxococcales</taxon>
        <taxon>Sorangiineae</taxon>
        <taxon>Pendulisporaceae</taxon>
        <taxon>Pendulispora</taxon>
    </lineage>
</organism>
<comment type="subcellular location">
    <subcellularLocation>
        <location evidence="1 7 8">Cytoplasm</location>
    </subcellularLocation>
</comment>
<keyword evidence="3 7" id="KW-0963">Cytoplasm</keyword>
<dbReference type="Pfam" id="PF02875">
    <property type="entry name" value="Mur_ligase_C"/>
    <property type="match status" value="1"/>
</dbReference>